<evidence type="ECO:0000256" key="1">
    <source>
        <dbReference type="ARBA" id="ARBA00022475"/>
    </source>
</evidence>
<dbReference type="Pfam" id="PF06305">
    <property type="entry name" value="LapA_dom"/>
    <property type="match status" value="1"/>
</dbReference>
<keyword evidence="9" id="KW-1185">Reference proteome</keyword>
<dbReference type="InterPro" id="IPR010445">
    <property type="entry name" value="LapA_dom"/>
</dbReference>
<keyword evidence="1" id="KW-1003">Cell membrane</keyword>
<reference evidence="8 9" key="2">
    <citation type="journal article" date="2012" name="Stand. Genomic Sci.">
        <title>Complete genome sequence of Thauera aminoaromatica strain MZ1T.</title>
        <authorList>
            <person name="Jiang K."/>
            <person name="Sanseverino J."/>
            <person name="Chauhan A."/>
            <person name="Lucas S."/>
            <person name="Copeland A."/>
            <person name="Lapidus A."/>
            <person name="Del Rio T.G."/>
            <person name="Dalin E."/>
            <person name="Tice H."/>
            <person name="Bruce D."/>
            <person name="Goodwin L."/>
            <person name="Pitluck S."/>
            <person name="Sims D."/>
            <person name="Brettin T."/>
            <person name="Detter J.C."/>
            <person name="Han C."/>
            <person name="Chang Y.J."/>
            <person name="Larimer F."/>
            <person name="Land M."/>
            <person name="Hauser L."/>
            <person name="Kyrpides N.C."/>
            <person name="Mikhailova N."/>
            <person name="Moser S."/>
            <person name="Jegier P."/>
            <person name="Close D."/>
            <person name="Debruyn J.M."/>
            <person name="Wang Y."/>
            <person name="Layton A.C."/>
            <person name="Allen M.S."/>
            <person name="Sayler G.S."/>
        </authorList>
    </citation>
    <scope>NUCLEOTIDE SEQUENCE [LARGE SCALE GENOMIC DNA]</scope>
    <source>
        <strain evidence="8 9">MZ1T</strain>
    </source>
</reference>
<keyword evidence="2 6" id="KW-0812">Transmembrane</keyword>
<feature type="domain" description="Lipopolysaccharide assembly protein A" evidence="7">
    <location>
        <begin position="41"/>
        <end position="104"/>
    </location>
</feature>
<dbReference type="PANTHER" id="PTHR41335:SF1">
    <property type="entry name" value="MEMBRANE PROTEIN"/>
    <property type="match status" value="1"/>
</dbReference>
<dbReference type="Proteomes" id="UP000002186">
    <property type="component" value="Chromosome"/>
</dbReference>
<protein>
    <recommendedName>
        <fullName evidence="7">Lipopolysaccharide assembly protein A domain-containing protein</fullName>
    </recommendedName>
</protein>
<evidence type="ECO:0000313" key="8">
    <source>
        <dbReference type="EMBL" id="ACR01631.1"/>
    </source>
</evidence>
<evidence type="ECO:0000256" key="2">
    <source>
        <dbReference type="ARBA" id="ARBA00022692"/>
    </source>
</evidence>
<organism evidence="8 9">
    <name type="scientific">Thauera aminoaromatica</name>
    <dbReference type="NCBI Taxonomy" id="164330"/>
    <lineage>
        <taxon>Bacteria</taxon>
        <taxon>Pseudomonadati</taxon>
        <taxon>Pseudomonadota</taxon>
        <taxon>Betaproteobacteria</taxon>
        <taxon>Rhodocyclales</taxon>
        <taxon>Zoogloeaceae</taxon>
        <taxon>Thauera</taxon>
    </lineage>
</organism>
<evidence type="ECO:0000313" key="9">
    <source>
        <dbReference type="Proteomes" id="UP000002186"/>
    </source>
</evidence>
<sequence length="121" mass="13776">MEGDCGRLLFVHRSGIMPVMRAIIWIIRLLLFFLLFGFAIKNDHLVTLNFFFGIQWQLPLVFVILVTFAAGALIGVTATLASMMRQRREISRLRRQVELVEREKASTETALAAAESRLPMP</sequence>
<keyword evidence="3 6" id="KW-1133">Transmembrane helix</keyword>
<accession>C4KB55</accession>
<name>C4KB55_THASP</name>
<gene>
    <name evidence="8" type="ordered locus">Tmz1t_3033</name>
</gene>
<evidence type="ECO:0000256" key="4">
    <source>
        <dbReference type="ARBA" id="ARBA00023136"/>
    </source>
</evidence>
<feature type="transmembrane region" description="Helical" evidence="6">
    <location>
        <begin position="60"/>
        <end position="84"/>
    </location>
</feature>
<keyword evidence="5" id="KW-0175">Coiled coil</keyword>
<dbReference type="GO" id="GO:0005886">
    <property type="term" value="C:plasma membrane"/>
    <property type="evidence" value="ECO:0007669"/>
    <property type="project" value="InterPro"/>
</dbReference>
<keyword evidence="4 6" id="KW-0472">Membrane</keyword>
<proteinExistence type="predicted"/>
<dbReference type="AlphaFoldDB" id="C4KB55"/>
<evidence type="ECO:0000256" key="5">
    <source>
        <dbReference type="SAM" id="Coils"/>
    </source>
</evidence>
<dbReference type="eggNOG" id="COG5416">
    <property type="taxonomic scope" value="Bacteria"/>
</dbReference>
<dbReference type="KEGG" id="tmz:Tmz1t_3033"/>
<evidence type="ECO:0000256" key="3">
    <source>
        <dbReference type="ARBA" id="ARBA00022989"/>
    </source>
</evidence>
<dbReference type="EMBL" id="CP001281">
    <property type="protein sequence ID" value="ACR01631.1"/>
    <property type="molecule type" value="Genomic_DNA"/>
</dbReference>
<dbReference type="STRING" id="85643.Tmz1t_3033"/>
<feature type="coiled-coil region" evidence="5">
    <location>
        <begin position="83"/>
        <end position="117"/>
    </location>
</feature>
<dbReference type="PANTHER" id="PTHR41335">
    <property type="entry name" value="MEMBRANE PROTEIN-RELATED"/>
    <property type="match status" value="1"/>
</dbReference>
<evidence type="ECO:0000256" key="6">
    <source>
        <dbReference type="SAM" id="Phobius"/>
    </source>
</evidence>
<feature type="transmembrane region" description="Helical" evidence="6">
    <location>
        <begin position="22"/>
        <end position="40"/>
    </location>
</feature>
<reference evidence="9" key="1">
    <citation type="submission" date="2009-05" db="EMBL/GenBank/DDBJ databases">
        <title>Complete sequence of chromosome of Thauera sp. MZ1T.</title>
        <authorList>
            <consortium name="US DOE Joint Genome Institute"/>
            <person name="Lucas S."/>
            <person name="Copeland A."/>
            <person name="Lapidus A."/>
            <person name="Glavina del Rio T."/>
            <person name="Dalin E."/>
            <person name="Tice H."/>
            <person name="Bruce D."/>
            <person name="Goodwin L."/>
            <person name="Pitluck S."/>
            <person name="Sims D."/>
            <person name="Brettin T."/>
            <person name="Detter J.C."/>
            <person name="Han C."/>
            <person name="Larimer F."/>
            <person name="Land M."/>
            <person name="Hauser L."/>
            <person name="Kyrpides N."/>
            <person name="Mikhailova N."/>
            <person name="Sayler G.S."/>
        </authorList>
    </citation>
    <scope>NUCLEOTIDE SEQUENCE [LARGE SCALE GENOMIC DNA]</scope>
    <source>
        <strain evidence="9">MZ1T</strain>
    </source>
</reference>
<dbReference type="HOGENOM" id="CLU_160072_1_0_4"/>
<evidence type="ECO:0000259" key="7">
    <source>
        <dbReference type="Pfam" id="PF06305"/>
    </source>
</evidence>